<protein>
    <submittedName>
        <fullName evidence="4">AraC family transcriptional regulator</fullName>
    </submittedName>
</protein>
<dbReference type="RefSeq" id="WP_048449573.1">
    <property type="nucleotide sequence ID" value="NZ_LABZ01000023.1"/>
</dbReference>
<evidence type="ECO:0000256" key="1">
    <source>
        <dbReference type="ARBA" id="ARBA00023015"/>
    </source>
</evidence>
<dbReference type="PANTHER" id="PTHR43130">
    <property type="entry name" value="ARAC-FAMILY TRANSCRIPTIONAL REGULATOR"/>
    <property type="match status" value="1"/>
</dbReference>
<gene>
    <name evidence="4" type="ORF">VQ03_04020</name>
</gene>
<keyword evidence="2" id="KW-0804">Transcription</keyword>
<keyword evidence="1" id="KW-0805">Transcription regulation</keyword>
<dbReference type="SUPFAM" id="SSF52317">
    <property type="entry name" value="Class I glutamine amidotransferase-like"/>
    <property type="match status" value="1"/>
</dbReference>
<dbReference type="OrthoDB" id="9793422at2"/>
<dbReference type="Gene3D" id="3.40.50.880">
    <property type="match status" value="1"/>
</dbReference>
<dbReference type="Gene3D" id="1.10.10.60">
    <property type="entry name" value="Homeodomain-like"/>
    <property type="match status" value="1"/>
</dbReference>
<dbReference type="PANTHER" id="PTHR43130:SF3">
    <property type="entry name" value="HTH-TYPE TRANSCRIPTIONAL REGULATOR RV1931C"/>
    <property type="match status" value="1"/>
</dbReference>
<dbReference type="GO" id="GO:0003700">
    <property type="term" value="F:DNA-binding transcription factor activity"/>
    <property type="evidence" value="ECO:0007669"/>
    <property type="project" value="InterPro"/>
</dbReference>
<dbReference type="Pfam" id="PF12833">
    <property type="entry name" value="HTH_18"/>
    <property type="match status" value="1"/>
</dbReference>
<dbReference type="InterPro" id="IPR029062">
    <property type="entry name" value="Class_I_gatase-like"/>
</dbReference>
<evidence type="ECO:0000256" key="2">
    <source>
        <dbReference type="ARBA" id="ARBA00023163"/>
    </source>
</evidence>
<dbReference type="AlphaFoldDB" id="A0A0J6TAF3"/>
<organism evidence="4 5">
    <name type="scientific">Methylobacterium tarhaniae</name>
    <dbReference type="NCBI Taxonomy" id="1187852"/>
    <lineage>
        <taxon>Bacteria</taxon>
        <taxon>Pseudomonadati</taxon>
        <taxon>Pseudomonadota</taxon>
        <taxon>Alphaproteobacteria</taxon>
        <taxon>Hyphomicrobiales</taxon>
        <taxon>Methylobacteriaceae</taxon>
        <taxon>Methylobacterium</taxon>
    </lineage>
</organism>
<dbReference type="Pfam" id="PF01965">
    <property type="entry name" value="DJ-1_PfpI"/>
    <property type="match status" value="1"/>
</dbReference>
<accession>A0A0J6TAF3</accession>
<reference evidence="4 5" key="1">
    <citation type="submission" date="2015-03" db="EMBL/GenBank/DDBJ databases">
        <title>Genome sequencing of Methylobacterium tarhaniae DSM 25844.</title>
        <authorList>
            <person name="Chaudhry V."/>
            <person name="Patil P.B."/>
        </authorList>
    </citation>
    <scope>NUCLEOTIDE SEQUENCE [LARGE SCALE GENOMIC DNA]</scope>
    <source>
        <strain evidence="4 5">DSM 25844</strain>
    </source>
</reference>
<dbReference type="Proteomes" id="UP000036449">
    <property type="component" value="Unassembled WGS sequence"/>
</dbReference>
<dbReference type="InterPro" id="IPR002818">
    <property type="entry name" value="DJ-1/PfpI"/>
</dbReference>
<dbReference type="InterPro" id="IPR018060">
    <property type="entry name" value="HTH_AraC"/>
</dbReference>
<evidence type="ECO:0000313" key="4">
    <source>
        <dbReference type="EMBL" id="KMO44285.1"/>
    </source>
</evidence>
<sequence length="297" mass="31476">MSAPADIPVVVVCPPRTLLLDVAGPVEVLRKANLIQDRVRFRVSHVGPHPEVTSSIGLCLSGLAPLPAPLPDGAIVVVAGTAELILGDPSLPGESERAAEAAIVAWLRAQVRPGHRLVSICSGALLAARAGLLDGHACTTHHAACAELAALAPAARVLEDRLFVEDRERLTSAGITAGIDLMLHLVARLVDPASAAAVARYLVVYLRRAGHDPQLSAWLDGRNHLHPAIHRVQDAVSADPARAWSLEALAGIAATSPRHLSRLFNRHAGMSLPSYINSLRVALARDLLAQTRLDMER</sequence>
<feature type="non-terminal residue" evidence="4">
    <location>
        <position position="297"/>
    </location>
</feature>
<dbReference type="GO" id="GO:0043565">
    <property type="term" value="F:sequence-specific DNA binding"/>
    <property type="evidence" value="ECO:0007669"/>
    <property type="project" value="InterPro"/>
</dbReference>
<comment type="caution">
    <text evidence="4">The sequence shown here is derived from an EMBL/GenBank/DDBJ whole genome shotgun (WGS) entry which is preliminary data.</text>
</comment>
<evidence type="ECO:0000259" key="3">
    <source>
        <dbReference type="PROSITE" id="PS01124"/>
    </source>
</evidence>
<feature type="domain" description="HTH araC/xylS-type" evidence="3">
    <location>
        <begin position="230"/>
        <end position="297"/>
    </location>
</feature>
<dbReference type="InterPro" id="IPR009057">
    <property type="entry name" value="Homeodomain-like_sf"/>
</dbReference>
<dbReference type="PROSITE" id="PS01124">
    <property type="entry name" value="HTH_ARAC_FAMILY_2"/>
    <property type="match status" value="1"/>
</dbReference>
<dbReference type="InterPro" id="IPR052158">
    <property type="entry name" value="INH-QAR"/>
</dbReference>
<dbReference type="EMBL" id="LABZ01000023">
    <property type="protein sequence ID" value="KMO44285.1"/>
    <property type="molecule type" value="Genomic_DNA"/>
</dbReference>
<proteinExistence type="predicted"/>
<evidence type="ECO:0000313" key="5">
    <source>
        <dbReference type="Proteomes" id="UP000036449"/>
    </source>
</evidence>
<dbReference type="SUPFAM" id="SSF46689">
    <property type="entry name" value="Homeodomain-like"/>
    <property type="match status" value="1"/>
</dbReference>
<keyword evidence="5" id="KW-1185">Reference proteome</keyword>
<name>A0A0J6TAF3_9HYPH</name>